<evidence type="ECO:0000313" key="11">
    <source>
        <dbReference type="Proteomes" id="UP000503251"/>
    </source>
</evidence>
<keyword evidence="8" id="KW-1133">Transmembrane helix</keyword>
<dbReference type="PROSITE" id="PS50109">
    <property type="entry name" value="HIS_KIN"/>
    <property type="match status" value="1"/>
</dbReference>
<dbReference type="EMBL" id="CP039543">
    <property type="protein sequence ID" value="QJT08082.1"/>
    <property type="molecule type" value="Genomic_DNA"/>
</dbReference>
<keyword evidence="5" id="KW-0547">Nucleotide-binding</keyword>
<organism evidence="10 11">
    <name type="scientific">Oceanidesulfovibrio marinus</name>
    <dbReference type="NCBI Taxonomy" id="370038"/>
    <lineage>
        <taxon>Bacteria</taxon>
        <taxon>Pseudomonadati</taxon>
        <taxon>Thermodesulfobacteriota</taxon>
        <taxon>Desulfovibrionia</taxon>
        <taxon>Desulfovibrionales</taxon>
        <taxon>Desulfovibrionaceae</taxon>
        <taxon>Oceanidesulfovibrio</taxon>
    </lineage>
</organism>
<dbReference type="InterPro" id="IPR003594">
    <property type="entry name" value="HATPase_dom"/>
</dbReference>
<evidence type="ECO:0000256" key="5">
    <source>
        <dbReference type="ARBA" id="ARBA00022741"/>
    </source>
</evidence>
<feature type="transmembrane region" description="Helical" evidence="8">
    <location>
        <begin position="12"/>
        <end position="32"/>
    </location>
</feature>
<dbReference type="Pfam" id="PF07568">
    <property type="entry name" value="HisKA_2"/>
    <property type="match status" value="1"/>
</dbReference>
<evidence type="ECO:0000256" key="1">
    <source>
        <dbReference type="ARBA" id="ARBA00000085"/>
    </source>
</evidence>
<dbReference type="InterPro" id="IPR011495">
    <property type="entry name" value="Sig_transdc_His_kin_sub2_dim/P"/>
</dbReference>
<comment type="catalytic activity">
    <reaction evidence="1">
        <text>ATP + protein L-histidine = ADP + protein N-phospho-L-histidine.</text>
        <dbReference type="EC" id="2.7.13.3"/>
    </reaction>
</comment>
<evidence type="ECO:0000256" key="8">
    <source>
        <dbReference type="SAM" id="Phobius"/>
    </source>
</evidence>
<keyword evidence="11" id="KW-1185">Reference proteome</keyword>
<gene>
    <name evidence="10" type="ORF">E8L03_03695</name>
</gene>
<feature type="transmembrane region" description="Helical" evidence="8">
    <location>
        <begin position="52"/>
        <end position="69"/>
    </location>
</feature>
<dbReference type="GO" id="GO:0016301">
    <property type="term" value="F:kinase activity"/>
    <property type="evidence" value="ECO:0007669"/>
    <property type="project" value="UniProtKB-KW"/>
</dbReference>
<keyword evidence="8" id="KW-0472">Membrane</keyword>
<dbReference type="EC" id="2.7.13.3" evidence="2"/>
<dbReference type="Gene3D" id="3.30.450.20">
    <property type="entry name" value="PAS domain"/>
    <property type="match status" value="1"/>
</dbReference>
<dbReference type="SMART" id="SM00387">
    <property type="entry name" value="HATPase_c"/>
    <property type="match status" value="1"/>
</dbReference>
<evidence type="ECO:0000256" key="2">
    <source>
        <dbReference type="ARBA" id="ARBA00012438"/>
    </source>
</evidence>
<dbReference type="SUPFAM" id="SSF55874">
    <property type="entry name" value="ATPase domain of HSP90 chaperone/DNA topoisomerase II/histidine kinase"/>
    <property type="match status" value="1"/>
</dbReference>
<keyword evidence="3" id="KW-0597">Phosphoprotein</keyword>
<evidence type="ECO:0000256" key="3">
    <source>
        <dbReference type="ARBA" id="ARBA00022553"/>
    </source>
</evidence>
<feature type="domain" description="Histidine kinase" evidence="9">
    <location>
        <begin position="96"/>
        <end position="286"/>
    </location>
</feature>
<dbReference type="InterPro" id="IPR036890">
    <property type="entry name" value="HATPase_C_sf"/>
</dbReference>
<accession>A0ABX6NE55</accession>
<dbReference type="PANTHER" id="PTHR41523">
    <property type="entry name" value="TWO-COMPONENT SYSTEM SENSOR PROTEIN"/>
    <property type="match status" value="1"/>
</dbReference>
<keyword evidence="7" id="KW-0067">ATP-binding</keyword>
<dbReference type="Gene3D" id="3.30.565.10">
    <property type="entry name" value="Histidine kinase-like ATPase, C-terminal domain"/>
    <property type="match status" value="1"/>
</dbReference>
<evidence type="ECO:0000313" key="10">
    <source>
        <dbReference type="EMBL" id="QJT08082.1"/>
    </source>
</evidence>
<evidence type="ECO:0000256" key="6">
    <source>
        <dbReference type="ARBA" id="ARBA00022777"/>
    </source>
</evidence>
<dbReference type="Pfam" id="PF02518">
    <property type="entry name" value="HATPase_c"/>
    <property type="match status" value="1"/>
</dbReference>
<dbReference type="InterPro" id="IPR004358">
    <property type="entry name" value="Sig_transdc_His_kin-like_C"/>
</dbReference>
<proteinExistence type="predicted"/>
<reference evidence="10 11" key="1">
    <citation type="submission" date="2019-04" db="EMBL/GenBank/DDBJ databases">
        <title>Isolation and culture of sulfate reducing bacteria from the cold seep of the South China Sea.</title>
        <authorList>
            <person name="Sun C."/>
            <person name="Liu R."/>
        </authorList>
    </citation>
    <scope>NUCLEOTIDE SEQUENCE [LARGE SCALE GENOMIC DNA]</scope>
    <source>
        <strain evidence="10 11">CS1</strain>
    </source>
</reference>
<keyword evidence="8" id="KW-0812">Transmembrane</keyword>
<dbReference type="RefSeq" id="WP_171266611.1">
    <property type="nucleotide sequence ID" value="NZ_CP039543.1"/>
</dbReference>
<evidence type="ECO:0000256" key="4">
    <source>
        <dbReference type="ARBA" id="ARBA00022679"/>
    </source>
</evidence>
<dbReference type="PRINTS" id="PR00344">
    <property type="entry name" value="BCTRLSENSOR"/>
</dbReference>
<sequence>MLTDHFRKYRLLCLALLGGVVVYFLDAVMDWLVFYPGSFSDLLYANVPPHEWYIRLVLLFLFVGFGIYAQRQVSIRERLNADLQQTVADKEALLREVHHRIKNNLSVVLALVEMQRENVQDSRTLETLDQVRTRLDAIILIHKQIYSQDHFASMRLDTYLQKLGTRLLDLYNHNGRHIELVYEMEPVEVSPKEAVPCGLICSELLTNACKHAFDAGESGTVTLRLAAVPSGFAMSVCDNGRGFPESFSLDDSTGLGLQLVRSLARQLNGTLRLHNTAGSCITVHVS</sequence>
<dbReference type="PANTHER" id="PTHR41523:SF8">
    <property type="entry name" value="ETHYLENE RESPONSE SENSOR PROTEIN"/>
    <property type="match status" value="1"/>
</dbReference>
<evidence type="ECO:0000256" key="7">
    <source>
        <dbReference type="ARBA" id="ARBA00022840"/>
    </source>
</evidence>
<protein>
    <recommendedName>
        <fullName evidence="2">histidine kinase</fullName>
        <ecNumber evidence="2">2.7.13.3</ecNumber>
    </recommendedName>
</protein>
<dbReference type="InterPro" id="IPR005467">
    <property type="entry name" value="His_kinase_dom"/>
</dbReference>
<keyword evidence="6 10" id="KW-0418">Kinase</keyword>
<keyword evidence="4" id="KW-0808">Transferase</keyword>
<evidence type="ECO:0000259" key="9">
    <source>
        <dbReference type="PROSITE" id="PS50109"/>
    </source>
</evidence>
<dbReference type="Proteomes" id="UP000503251">
    <property type="component" value="Chromosome"/>
</dbReference>
<name>A0ABX6NE55_9BACT</name>